<dbReference type="GO" id="GO:0005737">
    <property type="term" value="C:cytoplasm"/>
    <property type="evidence" value="ECO:0007669"/>
    <property type="project" value="TreeGrafter"/>
</dbReference>
<dbReference type="PANTHER" id="PTHR12673:SF159">
    <property type="entry name" value="LD03170P"/>
    <property type="match status" value="1"/>
</dbReference>
<feature type="domain" description="DH" evidence="2">
    <location>
        <begin position="368"/>
        <end position="532"/>
    </location>
</feature>
<dbReference type="GO" id="GO:0005085">
    <property type="term" value="F:guanyl-nucleotide exchange factor activity"/>
    <property type="evidence" value="ECO:0007669"/>
    <property type="project" value="InterPro"/>
</dbReference>
<dbReference type="InterPro" id="IPR051092">
    <property type="entry name" value="FYVE_RhoGEF_PH"/>
</dbReference>
<dbReference type="InterPro" id="IPR011993">
    <property type="entry name" value="PH-like_dom_sf"/>
</dbReference>
<dbReference type="SUPFAM" id="SSF48065">
    <property type="entry name" value="DBL homology domain (DH-domain)"/>
    <property type="match status" value="1"/>
</dbReference>
<feature type="non-terminal residue" evidence="3">
    <location>
        <position position="627"/>
    </location>
</feature>
<dbReference type="Proteomes" id="UP000278143">
    <property type="component" value="Unassembled WGS sequence"/>
</dbReference>
<proteinExistence type="predicted"/>
<dbReference type="Gene3D" id="2.30.29.30">
    <property type="entry name" value="Pleckstrin-homology domain (PH domain)/Phosphotyrosine-binding domain (PTB)"/>
    <property type="match status" value="1"/>
</dbReference>
<evidence type="ECO:0000313" key="3">
    <source>
        <dbReference type="EMBL" id="RKP26401.1"/>
    </source>
</evidence>
<accession>A0A4P9Z3M8</accession>
<gene>
    <name evidence="3" type="ORF">SYNPS1DRAFT_21834</name>
</gene>
<evidence type="ECO:0000256" key="1">
    <source>
        <dbReference type="SAM" id="MobiDB-lite"/>
    </source>
</evidence>
<organism evidence="3 4">
    <name type="scientific">Syncephalis pseudoplumigaleata</name>
    <dbReference type="NCBI Taxonomy" id="1712513"/>
    <lineage>
        <taxon>Eukaryota</taxon>
        <taxon>Fungi</taxon>
        <taxon>Fungi incertae sedis</taxon>
        <taxon>Zoopagomycota</taxon>
        <taxon>Zoopagomycotina</taxon>
        <taxon>Zoopagomycetes</taxon>
        <taxon>Zoopagales</taxon>
        <taxon>Piptocephalidaceae</taxon>
        <taxon>Syncephalis</taxon>
    </lineage>
</organism>
<dbReference type="PROSITE" id="PS50010">
    <property type="entry name" value="DH_2"/>
    <property type="match status" value="1"/>
</dbReference>
<dbReference type="Gene3D" id="1.20.900.10">
    <property type="entry name" value="Dbl homology (DH) domain"/>
    <property type="match status" value="1"/>
</dbReference>
<dbReference type="EMBL" id="KZ989435">
    <property type="protein sequence ID" value="RKP26401.1"/>
    <property type="molecule type" value="Genomic_DNA"/>
</dbReference>
<dbReference type="OrthoDB" id="660555at2759"/>
<dbReference type="InterPro" id="IPR035899">
    <property type="entry name" value="DBL_dom_sf"/>
</dbReference>
<dbReference type="PANTHER" id="PTHR12673">
    <property type="entry name" value="FACIOGENITAL DYSPLASIA PROTEIN"/>
    <property type="match status" value="1"/>
</dbReference>
<evidence type="ECO:0000313" key="4">
    <source>
        <dbReference type="Proteomes" id="UP000278143"/>
    </source>
</evidence>
<evidence type="ECO:0000259" key="2">
    <source>
        <dbReference type="PROSITE" id="PS50010"/>
    </source>
</evidence>
<name>A0A4P9Z3M8_9FUNG</name>
<dbReference type="InterPro" id="IPR000219">
    <property type="entry name" value="DH_dom"/>
</dbReference>
<keyword evidence="4" id="KW-1185">Reference proteome</keyword>
<reference evidence="4" key="1">
    <citation type="journal article" date="2018" name="Nat. Microbiol.">
        <title>Leveraging single-cell genomics to expand the fungal tree of life.</title>
        <authorList>
            <person name="Ahrendt S.R."/>
            <person name="Quandt C.A."/>
            <person name="Ciobanu D."/>
            <person name="Clum A."/>
            <person name="Salamov A."/>
            <person name="Andreopoulos B."/>
            <person name="Cheng J.F."/>
            <person name="Woyke T."/>
            <person name="Pelin A."/>
            <person name="Henrissat B."/>
            <person name="Reynolds N.K."/>
            <person name="Benny G.L."/>
            <person name="Smith M.E."/>
            <person name="James T.Y."/>
            <person name="Grigoriev I.V."/>
        </authorList>
    </citation>
    <scope>NUCLEOTIDE SEQUENCE [LARGE SCALE GENOMIC DNA]</scope>
    <source>
        <strain evidence="4">Benny S71-1</strain>
    </source>
</reference>
<dbReference type="AlphaFoldDB" id="A0A4P9Z3M8"/>
<protein>
    <recommendedName>
        <fullName evidence="2">DH domain-containing protein</fullName>
    </recommendedName>
</protein>
<dbReference type="SUPFAM" id="SSF50729">
    <property type="entry name" value="PH domain-like"/>
    <property type="match status" value="1"/>
</dbReference>
<sequence length="627" mass="69536">MTANPRSTSKQNLPATGANGHTTARTSYHSAMACAPARDSSLVSDVADSVYILPMSPGSERSHFSGDTLSFWKEAAPTDTGRPLSLDQHHPAQDAVRQSVAPQEAAPDASEAMDRDRCWISDDEARHAPGYASMPRYASVHSSTSYRSSSSGSRKTVLPSLAQISLSALDSDSESMFSGSAWSGFSGDAASKAGSILDADRHTPRPSLRTLIHAEMALDLQASVSALDRNIQLLQASLQHQTDGEQARDMPAPLDTSRLMAQPNNTIISDYDDRDLSGISPRTPWGTSPPKGGDYSCTDQSFITDDSLVPKTPGLSRSTTRSSGATSADSTHDSLNSSMELLASRHRRTTTPMTIKESRSAAVAALYPLRSVAEMENMSIFQAFIKDRHNYIFGGVKKLAIFHSFFVKDLTDAVQKFATSGTLKAIASAFNAHMPGFRYYLHYIHVYSNVITTLEHLQSQYTPFRKMLAKCQSKIVDRNLYQMLFDIMDHMPSYYKCLANILDLYPPNDPEYAKFRDCVQKIEKTTHESTRLARRTRQKEHTKQVQHSLDGLGEMIVTPHRRLIYQSNLHNFVHGFKEAKTRICFLFNDMLLVAKNKGNGRRNFKYRIHLSHVTACVLPDHELANGF</sequence>
<feature type="region of interest" description="Disordered" evidence="1">
    <location>
        <begin position="78"/>
        <end position="116"/>
    </location>
</feature>
<feature type="compositionally biased region" description="Low complexity" evidence="1">
    <location>
        <begin position="316"/>
        <end position="329"/>
    </location>
</feature>
<dbReference type="Pfam" id="PF00621">
    <property type="entry name" value="RhoGEF"/>
    <property type="match status" value="1"/>
</dbReference>
<feature type="region of interest" description="Disordered" evidence="1">
    <location>
        <begin position="267"/>
        <end position="335"/>
    </location>
</feature>
<feature type="region of interest" description="Disordered" evidence="1">
    <location>
        <begin position="1"/>
        <end position="24"/>
    </location>
</feature>